<dbReference type="Pfam" id="PF00211">
    <property type="entry name" value="Guanylate_cyc"/>
    <property type="match status" value="1"/>
</dbReference>
<protein>
    <recommendedName>
        <fullName evidence="5">Adenylate cyclase</fullName>
    </recommendedName>
</protein>
<dbReference type="AlphaFoldDB" id="A0A512N6J0"/>
<comment type="caution">
    <text evidence="3">The sequence shown here is derived from an EMBL/GenBank/DDBJ whole genome shotgun (WGS) entry which is preliminary data.</text>
</comment>
<dbReference type="OrthoDB" id="9807521at2"/>
<dbReference type="SUPFAM" id="SSF49879">
    <property type="entry name" value="SMAD/FHA domain"/>
    <property type="match status" value="1"/>
</dbReference>
<dbReference type="GO" id="GO:0004016">
    <property type="term" value="F:adenylate cyclase activity"/>
    <property type="evidence" value="ECO:0007669"/>
    <property type="project" value="UniProtKB-ARBA"/>
</dbReference>
<dbReference type="InterPro" id="IPR001054">
    <property type="entry name" value="A/G_cyclase"/>
</dbReference>
<dbReference type="InterPro" id="IPR029787">
    <property type="entry name" value="Nucleotide_cyclase"/>
</dbReference>
<dbReference type="GO" id="GO:0006171">
    <property type="term" value="P:cAMP biosynthetic process"/>
    <property type="evidence" value="ECO:0007669"/>
    <property type="project" value="TreeGrafter"/>
</dbReference>
<reference evidence="3 4" key="1">
    <citation type="submission" date="2019-07" db="EMBL/GenBank/DDBJ databases">
        <title>Whole genome shotgun sequence of Reyranella soli NBRC 108950.</title>
        <authorList>
            <person name="Hosoyama A."/>
            <person name="Uohara A."/>
            <person name="Ohji S."/>
            <person name="Ichikawa N."/>
        </authorList>
    </citation>
    <scope>NUCLEOTIDE SEQUENCE [LARGE SCALE GENOMIC DNA]</scope>
    <source>
        <strain evidence="3 4">NBRC 108950</strain>
    </source>
</reference>
<organism evidence="3 4">
    <name type="scientific">Reyranella soli</name>
    <dbReference type="NCBI Taxonomy" id="1230389"/>
    <lineage>
        <taxon>Bacteria</taxon>
        <taxon>Pseudomonadati</taxon>
        <taxon>Pseudomonadota</taxon>
        <taxon>Alphaproteobacteria</taxon>
        <taxon>Hyphomicrobiales</taxon>
        <taxon>Reyranellaceae</taxon>
        <taxon>Reyranella</taxon>
    </lineage>
</organism>
<dbReference type="Proteomes" id="UP000321058">
    <property type="component" value="Unassembled WGS sequence"/>
</dbReference>
<sequence length="298" mass="32850">MALSERRLSAILHADLAGFVRLVEAEEDLTFERLRSARDKIWKPAIAEAGGSLVHSNGDSLLVEFGSPAVAVQVAIDIQERMARFNEDFAEEQRLMFRIGVHLGEIIIDQTGHDLFGDGVNLTERIQSLAEPGGIAVSRAVRDVAKLRDDYAYVDGGEHRAKHVSRPLHIYRVRARMSSATVPTRQVRLRGIFHFQGVDDTGRKYGFELEMDDLVKRKHSVLVGRDSGQCDVVLLNTSVSRRHARLSVDENNFLQVEDVGSTNGTSVNGNPIAPGSSQTLAPGSALKLGDIELVVRYD</sequence>
<evidence type="ECO:0000259" key="1">
    <source>
        <dbReference type="PROSITE" id="PS50006"/>
    </source>
</evidence>
<feature type="domain" description="Guanylate cyclase" evidence="2">
    <location>
        <begin position="10"/>
        <end position="127"/>
    </location>
</feature>
<dbReference type="PANTHER" id="PTHR43081:SF19">
    <property type="entry name" value="PH-SENSITIVE ADENYLATE CYCLASE RV1264"/>
    <property type="match status" value="1"/>
</dbReference>
<dbReference type="GO" id="GO:0035556">
    <property type="term" value="P:intracellular signal transduction"/>
    <property type="evidence" value="ECO:0007669"/>
    <property type="project" value="InterPro"/>
</dbReference>
<dbReference type="RefSeq" id="WP_147148261.1">
    <property type="nucleotide sequence ID" value="NZ_BKAJ01000031.1"/>
</dbReference>
<dbReference type="CDD" id="cd07302">
    <property type="entry name" value="CHD"/>
    <property type="match status" value="1"/>
</dbReference>
<dbReference type="InterPro" id="IPR008984">
    <property type="entry name" value="SMAD_FHA_dom_sf"/>
</dbReference>
<dbReference type="InterPro" id="IPR000253">
    <property type="entry name" value="FHA_dom"/>
</dbReference>
<evidence type="ECO:0000259" key="2">
    <source>
        <dbReference type="PROSITE" id="PS50125"/>
    </source>
</evidence>
<dbReference type="PROSITE" id="PS50006">
    <property type="entry name" value="FHA_DOMAIN"/>
    <property type="match status" value="1"/>
</dbReference>
<dbReference type="Gene3D" id="3.30.70.1230">
    <property type="entry name" value="Nucleotide cyclase"/>
    <property type="match status" value="1"/>
</dbReference>
<dbReference type="EMBL" id="BKAJ01000031">
    <property type="protein sequence ID" value="GEP54578.1"/>
    <property type="molecule type" value="Genomic_DNA"/>
</dbReference>
<gene>
    <name evidence="3" type="ORF">RSO01_17440</name>
</gene>
<evidence type="ECO:0000313" key="3">
    <source>
        <dbReference type="EMBL" id="GEP54578.1"/>
    </source>
</evidence>
<dbReference type="InterPro" id="IPR050697">
    <property type="entry name" value="Adenylyl/Guanylyl_Cyclase_3/4"/>
</dbReference>
<evidence type="ECO:0000313" key="4">
    <source>
        <dbReference type="Proteomes" id="UP000321058"/>
    </source>
</evidence>
<dbReference type="Pfam" id="PF00498">
    <property type="entry name" value="FHA"/>
    <property type="match status" value="1"/>
</dbReference>
<feature type="domain" description="FHA" evidence="1">
    <location>
        <begin position="221"/>
        <end position="272"/>
    </location>
</feature>
<dbReference type="PANTHER" id="PTHR43081">
    <property type="entry name" value="ADENYLATE CYCLASE, TERMINAL-DIFFERENTIATION SPECIFIC-RELATED"/>
    <property type="match status" value="1"/>
</dbReference>
<evidence type="ECO:0008006" key="5">
    <source>
        <dbReference type="Google" id="ProtNLM"/>
    </source>
</evidence>
<dbReference type="Gene3D" id="2.60.200.20">
    <property type="match status" value="1"/>
</dbReference>
<dbReference type="CDD" id="cd00060">
    <property type="entry name" value="FHA"/>
    <property type="match status" value="1"/>
</dbReference>
<proteinExistence type="predicted"/>
<name>A0A512N6J0_9HYPH</name>
<dbReference type="SUPFAM" id="SSF55073">
    <property type="entry name" value="Nucleotide cyclase"/>
    <property type="match status" value="1"/>
</dbReference>
<accession>A0A512N6J0</accession>
<keyword evidence="4" id="KW-1185">Reference proteome</keyword>
<dbReference type="SMART" id="SM00240">
    <property type="entry name" value="FHA"/>
    <property type="match status" value="1"/>
</dbReference>
<dbReference type="PROSITE" id="PS50125">
    <property type="entry name" value="GUANYLATE_CYCLASE_2"/>
    <property type="match status" value="1"/>
</dbReference>